<dbReference type="STRING" id="178035.A0A154PCH7"/>
<dbReference type="InterPro" id="IPR001548">
    <property type="entry name" value="Peptidase_M2"/>
</dbReference>
<dbReference type="Proteomes" id="UP000076502">
    <property type="component" value="Unassembled WGS sequence"/>
</dbReference>
<keyword evidence="9" id="KW-1133">Transmembrane helix</keyword>
<dbReference type="OrthoDB" id="7361988at2759"/>
<evidence type="ECO:0000256" key="1">
    <source>
        <dbReference type="ARBA" id="ARBA00008139"/>
    </source>
</evidence>
<evidence type="ECO:0000313" key="12">
    <source>
        <dbReference type="Proteomes" id="UP000076502"/>
    </source>
</evidence>
<sequence length="733" mass="83500">KGMPSKWAWIIFNLMICATASLENDSVKAFLDLTEFDYEDTCSNTAEAEWSFINSPSNETLSIWEEKLISFATFKSIQRNEVINISRNVIGDPSLQYKYEIAEKAGDALLKSDDFKTLVHFAATTEFQRLSIVHRGVLNNHTRKDVERVLALNNNVEKKNNVWTAWHKELVPLATNFSIVLPLVEEAAKENDAKDVTQYWELLSGYTDGYEKVKYEWSKITNLHKKVLKYVMNNLSRKYNIDMNETIPAYLLGSLQGSDWTPLSVDTSPYPDLMYNIKKNLWRRKLLGRSLYKTASVMGTQLLHQVPEADFWNKSNFNQQCPSKIINFCDDGIMRVSTCYEPTLSNFLSAHKNVGIVFNQMTLEANPVLNIANRYSALEDGVSELFSILAASPAWLNYTRVTDNSTDNQQHLMVSLMITALNVLPRLAYYMSADMWRINAIETGSTKTEDLISSWWKYRQEYEGIDANGTEIPTFLNDDYITSNKPYLPKLTGTLLAFQFYQHLMESTEVRYDSIIGKQMKAEFIKMIQHGGADDWSRVINKYLEIDEITSDPLLSFFAPLEDYVDELEEDFPYKAVIAKESELEELEKKIFEEVNAPTTITVTTTSTTTPKSVVSRQKVTIKMPENKQNNGRSDMNAVSGSTKNLESKSSVHVAEEKPDTHKVLAPESSTKVPPVESLYDNDDAEQDQKPKISTSKAVWAVGAVLLATIVICIIAIFGRQRCRKTPKNRRYV</sequence>
<dbReference type="AlphaFoldDB" id="A0A154PCH7"/>
<evidence type="ECO:0000256" key="2">
    <source>
        <dbReference type="ARBA" id="ARBA00022729"/>
    </source>
</evidence>
<dbReference type="SUPFAM" id="SSF55486">
    <property type="entry name" value="Metalloproteases ('zincins'), catalytic domain"/>
    <property type="match status" value="1"/>
</dbReference>
<keyword evidence="2 10" id="KW-0732">Signal</keyword>
<dbReference type="PANTHER" id="PTHR10514">
    <property type="entry name" value="ANGIOTENSIN-CONVERTING ENZYME"/>
    <property type="match status" value="1"/>
</dbReference>
<dbReference type="PANTHER" id="PTHR10514:SF44">
    <property type="entry name" value="ANGIOTENSIN-CONVERTING ENZYME-RELATED"/>
    <property type="match status" value="1"/>
</dbReference>
<dbReference type="Pfam" id="PF01401">
    <property type="entry name" value="Peptidase_M2"/>
    <property type="match status" value="1"/>
</dbReference>
<dbReference type="PROSITE" id="PS52011">
    <property type="entry name" value="PEPTIDASE_M2"/>
    <property type="match status" value="1"/>
</dbReference>
<keyword evidence="12" id="KW-1185">Reference proteome</keyword>
<feature type="transmembrane region" description="Helical" evidence="9">
    <location>
        <begin position="698"/>
        <end position="718"/>
    </location>
</feature>
<dbReference type="GO" id="GO:0006508">
    <property type="term" value="P:proteolysis"/>
    <property type="evidence" value="ECO:0007669"/>
    <property type="project" value="InterPro"/>
</dbReference>
<dbReference type="GO" id="GO:0005615">
    <property type="term" value="C:extracellular space"/>
    <property type="evidence" value="ECO:0007669"/>
    <property type="project" value="TreeGrafter"/>
</dbReference>
<feature type="glycosylation site" description="N-linked (GlcNAc...) asparagine; partial" evidence="5">
    <location>
        <position position="313"/>
    </location>
</feature>
<keyword evidence="3 6" id="KW-1015">Disulfide bond</keyword>
<evidence type="ECO:0000313" key="11">
    <source>
        <dbReference type="EMBL" id="KZC08968.1"/>
    </source>
</evidence>
<keyword evidence="9" id="KW-0812">Transmembrane</keyword>
<dbReference type="GO" id="GO:0008237">
    <property type="term" value="F:metallopeptidase activity"/>
    <property type="evidence" value="ECO:0007669"/>
    <property type="project" value="InterPro"/>
</dbReference>
<evidence type="ECO:0000256" key="10">
    <source>
        <dbReference type="SAM" id="SignalP"/>
    </source>
</evidence>
<dbReference type="EMBL" id="KQ434864">
    <property type="protein sequence ID" value="KZC08968.1"/>
    <property type="molecule type" value="Genomic_DNA"/>
</dbReference>
<evidence type="ECO:0000256" key="3">
    <source>
        <dbReference type="ARBA" id="ARBA00023157"/>
    </source>
</evidence>
<dbReference type="GO" id="GO:0008241">
    <property type="term" value="F:peptidyl-dipeptidase activity"/>
    <property type="evidence" value="ECO:0007669"/>
    <property type="project" value="InterPro"/>
</dbReference>
<keyword evidence="9" id="KW-0472">Membrane</keyword>
<feature type="non-terminal residue" evidence="11">
    <location>
        <position position="1"/>
    </location>
</feature>
<name>A0A154PCH7_DUFNO</name>
<evidence type="ECO:0000256" key="9">
    <source>
        <dbReference type="SAM" id="Phobius"/>
    </source>
</evidence>
<organism evidence="11 12">
    <name type="scientific">Dufourea novaeangliae</name>
    <name type="common">Sweat bee</name>
    <dbReference type="NCBI Taxonomy" id="178035"/>
    <lineage>
        <taxon>Eukaryota</taxon>
        <taxon>Metazoa</taxon>
        <taxon>Ecdysozoa</taxon>
        <taxon>Arthropoda</taxon>
        <taxon>Hexapoda</taxon>
        <taxon>Insecta</taxon>
        <taxon>Pterygota</taxon>
        <taxon>Neoptera</taxon>
        <taxon>Endopterygota</taxon>
        <taxon>Hymenoptera</taxon>
        <taxon>Apocrita</taxon>
        <taxon>Aculeata</taxon>
        <taxon>Apoidea</taxon>
        <taxon>Anthophila</taxon>
        <taxon>Halictidae</taxon>
        <taxon>Rophitinae</taxon>
        <taxon>Dufourea</taxon>
    </lineage>
</organism>
<evidence type="ECO:0000256" key="6">
    <source>
        <dbReference type="PIRSR" id="PIRSR601548-4"/>
    </source>
</evidence>
<keyword evidence="4 5" id="KW-0325">Glycoprotein</keyword>
<proteinExistence type="inferred from homology"/>
<reference evidence="11 12" key="1">
    <citation type="submission" date="2015-07" db="EMBL/GenBank/DDBJ databases">
        <title>The genome of Dufourea novaeangliae.</title>
        <authorList>
            <person name="Pan H."/>
            <person name="Kapheim K."/>
        </authorList>
    </citation>
    <scope>NUCLEOTIDE SEQUENCE [LARGE SCALE GENOMIC DNA]</scope>
    <source>
        <strain evidence="11">0120121106</strain>
        <tissue evidence="11">Whole body</tissue>
    </source>
</reference>
<feature type="chain" id="PRO_5007599450" evidence="10">
    <location>
        <begin position="22"/>
        <end position="733"/>
    </location>
</feature>
<evidence type="ECO:0000256" key="4">
    <source>
        <dbReference type="ARBA" id="ARBA00023180"/>
    </source>
</evidence>
<feature type="compositionally biased region" description="Polar residues" evidence="8">
    <location>
        <begin position="627"/>
        <end position="651"/>
    </location>
</feature>
<evidence type="ECO:0000256" key="8">
    <source>
        <dbReference type="SAM" id="MobiDB-lite"/>
    </source>
</evidence>
<feature type="region of interest" description="Disordered" evidence="8">
    <location>
        <begin position="625"/>
        <end position="693"/>
    </location>
</feature>
<accession>A0A154PCH7</accession>
<feature type="compositionally biased region" description="Basic and acidic residues" evidence="8">
    <location>
        <begin position="654"/>
        <end position="665"/>
    </location>
</feature>
<gene>
    <name evidence="11" type="ORF">WN55_11431</name>
</gene>
<feature type="disulfide bond" evidence="6 7">
    <location>
        <begin position="321"/>
        <end position="339"/>
    </location>
</feature>
<evidence type="ECO:0000256" key="5">
    <source>
        <dbReference type="PIRSR" id="PIRSR601548-10"/>
    </source>
</evidence>
<protein>
    <submittedName>
        <fullName evidence="11">Angiotensin-converting enzyme 2</fullName>
    </submittedName>
</protein>
<dbReference type="GO" id="GO:0005886">
    <property type="term" value="C:plasma membrane"/>
    <property type="evidence" value="ECO:0007669"/>
    <property type="project" value="TreeGrafter"/>
</dbReference>
<feature type="signal peptide" evidence="10">
    <location>
        <begin position="1"/>
        <end position="21"/>
    </location>
</feature>
<comment type="caution">
    <text evidence="7">Lacks conserved residue(s) required for the propagation of feature annotation.</text>
</comment>
<comment type="similarity">
    <text evidence="1 7">Belongs to the peptidase M2 family.</text>
</comment>
<evidence type="ECO:0000256" key="7">
    <source>
        <dbReference type="PROSITE-ProRule" id="PRU01355"/>
    </source>
</evidence>